<keyword evidence="1" id="KW-0472">Membrane</keyword>
<feature type="transmembrane region" description="Helical" evidence="1">
    <location>
        <begin position="151"/>
        <end position="169"/>
    </location>
</feature>
<organism evidence="2 3">
    <name type="scientific">Calditerrivibrio nitroreducens</name>
    <dbReference type="NCBI Taxonomy" id="477976"/>
    <lineage>
        <taxon>Bacteria</taxon>
        <taxon>Pseudomonadati</taxon>
        <taxon>Deferribacterota</taxon>
        <taxon>Deferribacteres</taxon>
        <taxon>Deferribacterales</taxon>
        <taxon>Calditerrivibrionaceae</taxon>
    </lineage>
</organism>
<evidence type="ECO:0000313" key="3">
    <source>
        <dbReference type="Proteomes" id="UP000242881"/>
    </source>
</evidence>
<feature type="transmembrane region" description="Helical" evidence="1">
    <location>
        <begin position="20"/>
        <end position="41"/>
    </location>
</feature>
<dbReference type="AlphaFoldDB" id="A0A2J6WPB3"/>
<feature type="transmembrane region" description="Helical" evidence="1">
    <location>
        <begin position="117"/>
        <end position="139"/>
    </location>
</feature>
<protein>
    <submittedName>
        <fullName evidence="2">Uncharacterized protein</fullName>
    </submittedName>
</protein>
<sequence length="171" mass="18870">MYLIILLSSLLFLFLPQLQSGFNFLGITSIATLLIFSYDYIKSAEDKKRTPHPLLMLDLMLVITGGIITFYLAKITGTALASGLVGFTAFLMGRLYKQLLFAQFPIFCGSFVGMTSPVFFTGFTELFLASLIAAILYIYVKNHFIGFGGKLGSIAFTSVLIIILLKMVVYA</sequence>
<keyword evidence="1" id="KW-0812">Transmembrane</keyword>
<evidence type="ECO:0000256" key="1">
    <source>
        <dbReference type="SAM" id="Phobius"/>
    </source>
</evidence>
<accession>A0A2J6WPB3</accession>
<dbReference type="Proteomes" id="UP000242881">
    <property type="component" value="Unassembled WGS sequence"/>
</dbReference>
<comment type="caution">
    <text evidence="2">The sequence shown here is derived from an EMBL/GenBank/DDBJ whole genome shotgun (WGS) entry which is preliminary data.</text>
</comment>
<keyword evidence="1" id="KW-1133">Transmembrane helix</keyword>
<evidence type="ECO:0000313" key="2">
    <source>
        <dbReference type="EMBL" id="PMP72208.1"/>
    </source>
</evidence>
<dbReference type="EMBL" id="PNIN01000026">
    <property type="protein sequence ID" value="PMP72208.1"/>
    <property type="molecule type" value="Genomic_DNA"/>
</dbReference>
<feature type="transmembrane region" description="Helical" evidence="1">
    <location>
        <begin position="53"/>
        <end position="73"/>
    </location>
</feature>
<gene>
    <name evidence="2" type="ORF">C0187_02225</name>
</gene>
<name>A0A2J6WPB3_9BACT</name>
<proteinExistence type="predicted"/>
<reference evidence="2 3" key="1">
    <citation type="submission" date="2018-01" db="EMBL/GenBank/DDBJ databases">
        <title>Metagenomic assembled genomes from two thermal pools in the Uzon Caldera, Kamchatka, Russia.</title>
        <authorList>
            <person name="Wilkins L."/>
            <person name="Ettinger C."/>
        </authorList>
    </citation>
    <scope>NUCLEOTIDE SEQUENCE [LARGE SCALE GENOMIC DNA]</scope>
    <source>
        <strain evidence="2">ZAV-05</strain>
    </source>
</reference>
<dbReference type="RefSeq" id="WP_424604726.1">
    <property type="nucleotide sequence ID" value="NZ_JBNAVA010000001.1"/>
</dbReference>